<feature type="transmembrane region" description="Helical" evidence="1">
    <location>
        <begin position="55"/>
        <end position="74"/>
    </location>
</feature>
<dbReference type="RefSeq" id="WP_272237385.1">
    <property type="nucleotide sequence ID" value="NZ_JAPFIQ010000024.1"/>
</dbReference>
<dbReference type="Proteomes" id="UP001150001">
    <property type="component" value="Unassembled WGS sequence"/>
</dbReference>
<protein>
    <submittedName>
        <fullName evidence="2">Uncharacterized protein</fullName>
    </submittedName>
</protein>
<evidence type="ECO:0000256" key="1">
    <source>
        <dbReference type="SAM" id="Phobius"/>
    </source>
</evidence>
<dbReference type="EMBL" id="JAPFIT010000011">
    <property type="protein sequence ID" value="MDC5739774.1"/>
    <property type="molecule type" value="Genomic_DNA"/>
</dbReference>
<evidence type="ECO:0000313" key="2">
    <source>
        <dbReference type="EMBL" id="MDC5739774.1"/>
    </source>
</evidence>
<proteinExistence type="predicted"/>
<reference evidence="2" key="1">
    <citation type="submission" date="2022-11" db="EMBL/GenBank/DDBJ databases">
        <title>Role of the vibriolysin VemA secreted by the emergent pathogen Vibrio europaeus in the colonization of Manila clam mucus.</title>
        <authorList>
            <person name="Martinez C."/>
            <person name="Rodriguez S."/>
            <person name="Vences A."/>
            <person name="Barja J.L."/>
            <person name="Toranzo A.E."/>
            <person name="Dubert J."/>
        </authorList>
    </citation>
    <scope>NUCLEOTIDE SEQUENCE</scope>
    <source>
        <strain evidence="2">3454</strain>
    </source>
</reference>
<gene>
    <name evidence="2" type="ORF">OPW20_06825</name>
</gene>
<name>A0ABT5GRS4_9VIBR</name>
<keyword evidence="1" id="KW-0472">Membrane</keyword>
<comment type="caution">
    <text evidence="2">The sequence shown here is derived from an EMBL/GenBank/DDBJ whole genome shotgun (WGS) entry which is preliminary data.</text>
</comment>
<keyword evidence="1" id="KW-1133">Transmembrane helix</keyword>
<evidence type="ECO:0000313" key="3">
    <source>
        <dbReference type="Proteomes" id="UP001150001"/>
    </source>
</evidence>
<keyword evidence="3" id="KW-1185">Reference proteome</keyword>
<keyword evidence="1" id="KW-0812">Transmembrane</keyword>
<organism evidence="2 3">
    <name type="scientific">Vibrio europaeus</name>
    <dbReference type="NCBI Taxonomy" id="300876"/>
    <lineage>
        <taxon>Bacteria</taxon>
        <taxon>Pseudomonadati</taxon>
        <taxon>Pseudomonadota</taxon>
        <taxon>Gammaproteobacteria</taxon>
        <taxon>Vibrionales</taxon>
        <taxon>Vibrionaceae</taxon>
        <taxon>Vibrio</taxon>
        <taxon>Vibrio oreintalis group</taxon>
    </lineage>
</organism>
<accession>A0ABT5GRS4</accession>
<sequence length="108" mass="12420">MQKALWLISNPIYRGKTMIKILISYLFKSPAQTQFIMGFLILVNPGAWTETSIPFFNGWFGVGLVVASIWFGVAPKIYEQVVMKNKNAQNLNLYQNKREELCILDKCE</sequence>
<feature type="transmembrane region" description="Helical" evidence="1">
    <location>
        <begin position="21"/>
        <end position="43"/>
    </location>
</feature>